<evidence type="ECO:0008006" key="4">
    <source>
        <dbReference type="Google" id="ProtNLM"/>
    </source>
</evidence>
<sequence length="222" mass="26758">MFQLMLPKRILRLLFLNQPKSIIQIQIQKPQLILKNSEKSNKLIKHCLIQKKENITIKKMELQDNNFKEIQHLENKKMYIKSEHIRQNEAEYSDYFEKQYFRNPDYFKRKVDEDSPWNISYDLYKKHYDIKKEKSEYVLHVPTETTSYWERKEDMKERTLEQKAEDFKNGKSLYIGLFITMIIGGIYYIYQDQNQNKQRVSSAGKVKEGSGYKVKALPLNIV</sequence>
<proteinExistence type="predicted"/>
<keyword evidence="1" id="KW-0812">Transmembrane</keyword>
<keyword evidence="3" id="KW-1185">Reference proteome</keyword>
<comment type="caution">
    <text evidence="2">The sequence shown here is derived from an EMBL/GenBank/DDBJ whole genome shotgun (WGS) entry which is preliminary data.</text>
</comment>
<feature type="transmembrane region" description="Helical" evidence="1">
    <location>
        <begin position="172"/>
        <end position="190"/>
    </location>
</feature>
<keyword evidence="1" id="KW-0472">Membrane</keyword>
<keyword evidence="1" id="KW-1133">Transmembrane helix</keyword>
<name>A0A8S1MFJ1_9CILI</name>
<evidence type="ECO:0000313" key="2">
    <source>
        <dbReference type="EMBL" id="CAD8079197.1"/>
    </source>
</evidence>
<evidence type="ECO:0000256" key="1">
    <source>
        <dbReference type="SAM" id="Phobius"/>
    </source>
</evidence>
<evidence type="ECO:0000313" key="3">
    <source>
        <dbReference type="Proteomes" id="UP000692954"/>
    </source>
</evidence>
<accession>A0A8S1MFJ1</accession>
<organism evidence="2 3">
    <name type="scientific">Paramecium sonneborni</name>
    <dbReference type="NCBI Taxonomy" id="65129"/>
    <lineage>
        <taxon>Eukaryota</taxon>
        <taxon>Sar</taxon>
        <taxon>Alveolata</taxon>
        <taxon>Ciliophora</taxon>
        <taxon>Intramacronucleata</taxon>
        <taxon>Oligohymenophorea</taxon>
        <taxon>Peniculida</taxon>
        <taxon>Parameciidae</taxon>
        <taxon>Paramecium</taxon>
    </lineage>
</organism>
<dbReference type="AlphaFoldDB" id="A0A8S1MFJ1"/>
<dbReference type="EMBL" id="CAJJDN010000038">
    <property type="protein sequence ID" value="CAD8079197.1"/>
    <property type="molecule type" value="Genomic_DNA"/>
</dbReference>
<reference evidence="2" key="1">
    <citation type="submission" date="2021-01" db="EMBL/GenBank/DDBJ databases">
        <authorList>
            <consortium name="Genoscope - CEA"/>
            <person name="William W."/>
        </authorList>
    </citation>
    <scope>NUCLEOTIDE SEQUENCE</scope>
</reference>
<gene>
    <name evidence="2" type="ORF">PSON_ATCC_30995.1.T0380332</name>
</gene>
<dbReference type="Proteomes" id="UP000692954">
    <property type="component" value="Unassembled WGS sequence"/>
</dbReference>
<protein>
    <recommendedName>
        <fullName evidence="4">Transmembrane protein</fullName>
    </recommendedName>
</protein>